<feature type="domain" description="HTH araC/xylS-type" evidence="4">
    <location>
        <begin position="248"/>
        <end position="348"/>
    </location>
</feature>
<dbReference type="Proteomes" id="UP000443353">
    <property type="component" value="Unassembled WGS sequence"/>
</dbReference>
<protein>
    <submittedName>
        <fullName evidence="5">Helix-turn-helix domain-containing protein</fullName>
    </submittedName>
</protein>
<dbReference type="PANTHER" id="PTHR46796:SF12">
    <property type="entry name" value="HTH-TYPE DNA-BINDING TRANSCRIPTIONAL ACTIVATOR EUTR"/>
    <property type="match status" value="1"/>
</dbReference>
<dbReference type="SMART" id="SM00342">
    <property type="entry name" value="HTH_ARAC"/>
    <property type="match status" value="1"/>
</dbReference>
<dbReference type="PROSITE" id="PS00041">
    <property type="entry name" value="HTH_ARAC_FAMILY_1"/>
    <property type="match status" value="1"/>
</dbReference>
<evidence type="ECO:0000256" key="3">
    <source>
        <dbReference type="ARBA" id="ARBA00023163"/>
    </source>
</evidence>
<evidence type="ECO:0000259" key="4">
    <source>
        <dbReference type="PROSITE" id="PS01124"/>
    </source>
</evidence>
<dbReference type="InterPro" id="IPR018062">
    <property type="entry name" value="HTH_AraC-typ_CS"/>
</dbReference>
<dbReference type="InterPro" id="IPR050204">
    <property type="entry name" value="AraC_XylS_family_regulators"/>
</dbReference>
<dbReference type="AlphaFoldDB" id="A0A7X3K7P2"/>
<comment type="caution">
    <text evidence="5">The sequence shown here is derived from an EMBL/GenBank/DDBJ whole genome shotgun (WGS) entry which is preliminary data.</text>
</comment>
<dbReference type="SUPFAM" id="SSF46689">
    <property type="entry name" value="Homeodomain-like"/>
    <property type="match status" value="1"/>
</dbReference>
<dbReference type="GO" id="GO:0043565">
    <property type="term" value="F:sequence-specific DNA binding"/>
    <property type="evidence" value="ECO:0007669"/>
    <property type="project" value="InterPro"/>
</dbReference>
<evidence type="ECO:0000313" key="5">
    <source>
        <dbReference type="EMBL" id="MVW60692.1"/>
    </source>
</evidence>
<name>A0A7X3K7P2_9BURK</name>
<dbReference type="Gene3D" id="1.10.10.60">
    <property type="entry name" value="Homeodomain-like"/>
    <property type="match status" value="1"/>
</dbReference>
<dbReference type="PROSITE" id="PS01124">
    <property type="entry name" value="HTH_ARAC_FAMILY_2"/>
    <property type="match status" value="1"/>
</dbReference>
<evidence type="ECO:0000313" key="6">
    <source>
        <dbReference type="Proteomes" id="UP000443353"/>
    </source>
</evidence>
<dbReference type="GO" id="GO:0003700">
    <property type="term" value="F:DNA-binding transcription factor activity"/>
    <property type="evidence" value="ECO:0007669"/>
    <property type="project" value="InterPro"/>
</dbReference>
<dbReference type="InterPro" id="IPR009057">
    <property type="entry name" value="Homeodomain-like_sf"/>
</dbReference>
<reference evidence="5 6" key="1">
    <citation type="submission" date="2019-12" db="EMBL/GenBank/DDBJ databases">
        <authorList>
            <person name="Li C."/>
            <person name="Zhao J."/>
        </authorList>
    </citation>
    <scope>NUCLEOTIDE SEQUENCE [LARGE SCALE GENOMIC DNA]</scope>
    <source>
        <strain evidence="5 6">NEAU-DD11</strain>
    </source>
</reference>
<dbReference type="Pfam" id="PF12833">
    <property type="entry name" value="HTH_18"/>
    <property type="match status" value="1"/>
</dbReference>
<dbReference type="InterPro" id="IPR018060">
    <property type="entry name" value="HTH_AraC"/>
</dbReference>
<evidence type="ECO:0000256" key="2">
    <source>
        <dbReference type="ARBA" id="ARBA00023125"/>
    </source>
</evidence>
<proteinExistence type="predicted"/>
<keyword evidence="3" id="KW-0804">Transcription</keyword>
<dbReference type="EMBL" id="WSES01000003">
    <property type="protein sequence ID" value="MVW60692.1"/>
    <property type="molecule type" value="Genomic_DNA"/>
</dbReference>
<accession>A0A7X3K7P2</accession>
<dbReference type="PANTHER" id="PTHR46796">
    <property type="entry name" value="HTH-TYPE TRANSCRIPTIONAL ACTIVATOR RHAS-RELATED"/>
    <property type="match status" value="1"/>
</dbReference>
<evidence type="ECO:0000256" key="1">
    <source>
        <dbReference type="ARBA" id="ARBA00023015"/>
    </source>
</evidence>
<sequence>MKSATESVHSRFRRKTMSFAEQHFGTASSVPQVGNAVNACRKTVHTSNLWQHERVLTGWNQVYDQLSKGRFNGQITEALIGDVQLFEEKTSQAVFETGPGRTGVVALGVFAHLDGEARWRGHTVGMDHVTALSDHATLELSTPPNCTMMSVTVPVSMLPVEDEQVGLDATELLANAANHVHNPAFAATLRHRLSIALLTMTYQPYQLALTEARDQLVSELVGLVDEYLGLATHGDGTADAKKALHVVAKAREYIEANPDRPVTVLDLCQRTFTSRRTLQYCFTQVIGTSPAAYLKIVRLNGLHRDLMNSRGAKTIGDMAARWGFWHLSQLSVDYKRLFGELPSETVKRVGGRTFQ</sequence>
<gene>
    <name evidence="5" type="ORF">GPY61_12205</name>
</gene>
<organism evidence="5 6">
    <name type="scientific">Massilia cellulosiltytica</name>
    <dbReference type="NCBI Taxonomy" id="2683234"/>
    <lineage>
        <taxon>Bacteria</taxon>
        <taxon>Pseudomonadati</taxon>
        <taxon>Pseudomonadota</taxon>
        <taxon>Betaproteobacteria</taxon>
        <taxon>Burkholderiales</taxon>
        <taxon>Oxalobacteraceae</taxon>
        <taxon>Telluria group</taxon>
        <taxon>Massilia</taxon>
    </lineage>
</organism>
<keyword evidence="6" id="KW-1185">Reference proteome</keyword>
<keyword evidence="1" id="KW-0805">Transcription regulation</keyword>
<keyword evidence="2" id="KW-0238">DNA-binding</keyword>